<dbReference type="AlphaFoldDB" id="S0B258"/>
<keyword evidence="2" id="KW-0418">Kinase</keyword>
<dbReference type="GO" id="GO:0016020">
    <property type="term" value="C:membrane"/>
    <property type="evidence" value="ECO:0007669"/>
    <property type="project" value="TreeGrafter"/>
</dbReference>
<dbReference type="VEuPathDB" id="AmoebaDB:EIN_170600"/>
<dbReference type="PANTHER" id="PTHR12358">
    <property type="entry name" value="SPHINGOSINE KINASE"/>
    <property type="match status" value="1"/>
</dbReference>
<accession>S0B258</accession>
<dbReference type="PANTHER" id="PTHR12358:SF31">
    <property type="entry name" value="ACYLGLYCEROL KINASE, MITOCHONDRIAL"/>
    <property type="match status" value="1"/>
</dbReference>
<dbReference type="GO" id="GO:0016773">
    <property type="term" value="F:phosphotransferase activity, alcohol group as acceptor"/>
    <property type="evidence" value="ECO:0007669"/>
    <property type="project" value="UniProtKB-ARBA"/>
</dbReference>
<reference evidence="2" key="1">
    <citation type="submission" date="2012-06" db="EMBL/GenBank/DDBJ databases">
        <title>Short 5' UTR of Entamoeba genes.</title>
        <authorList>
            <person name="Hiranuka K."/>
            <person name="Kumagai M."/>
            <person name="Wakaguri H."/>
            <person name="Suzuki Y."/>
            <person name="Sugano S."/>
            <person name="Watanabe J."/>
            <person name="Makioka A."/>
        </authorList>
    </citation>
    <scope>NUCLEOTIDE SEQUENCE</scope>
    <source>
        <strain evidence="2">IP1</strain>
    </source>
</reference>
<feature type="domain" description="DAGKc" evidence="1">
    <location>
        <begin position="66"/>
        <end position="201"/>
    </location>
</feature>
<dbReference type="EMBL" id="AK423135">
    <property type="protein sequence ID" value="BAN41568.1"/>
    <property type="molecule type" value="mRNA"/>
</dbReference>
<name>S0B258_ENTIV</name>
<dbReference type="InterPro" id="IPR017438">
    <property type="entry name" value="ATP-NAD_kinase_N"/>
</dbReference>
<dbReference type="InterPro" id="IPR050187">
    <property type="entry name" value="Lipid_Phosphate_FormReg"/>
</dbReference>
<dbReference type="Gene3D" id="3.40.50.10330">
    <property type="entry name" value="Probable inorganic polyphosphate/atp-NAD kinase, domain 1"/>
    <property type="match status" value="1"/>
</dbReference>
<protein>
    <submittedName>
        <fullName evidence="2">Sphingosine kinase, putative</fullName>
    </submittedName>
</protein>
<dbReference type="InterPro" id="IPR016064">
    <property type="entry name" value="NAD/diacylglycerol_kinase_sf"/>
</dbReference>
<dbReference type="PROSITE" id="PS50146">
    <property type="entry name" value="DAGK"/>
    <property type="match status" value="1"/>
</dbReference>
<evidence type="ECO:0000313" key="2">
    <source>
        <dbReference type="EMBL" id="BAN41568.1"/>
    </source>
</evidence>
<evidence type="ECO:0000259" key="1">
    <source>
        <dbReference type="PROSITE" id="PS50146"/>
    </source>
</evidence>
<dbReference type="SUPFAM" id="SSF111331">
    <property type="entry name" value="NAD kinase/diacylglycerol kinase-like"/>
    <property type="match status" value="1"/>
</dbReference>
<dbReference type="InterPro" id="IPR001206">
    <property type="entry name" value="Diacylglycerol_kinase_cat_dom"/>
</dbReference>
<keyword evidence="2" id="KW-0808">Transferase</keyword>
<sequence>MEKATMITVGLSTFNLNDICLYKYTNGVLTVQYLVPNKHTKVRKEMSLKISQDEFKEFKTTVDASHTYPSLFFLINPFSGTGKGVSIFKGIEEYLQCMGVKYAYEITERENHESEIITTRTDIDDFDTIVVGGGDGSLSNVINSSMNRPSNDSRIISPLPCGSGNGIAYSLYHDDNPLTAMCHIVCGKVTRMDGLIVDHLDINKQYYGILEFEVSYLSSIDFASECIRWLGAFRFILWTLWYCVKLMCTKMVVKVKKVKMENFGSCGALCKKCVSGYNENITYDYTKNIATQIINRHTNPDAANAECDGWETLADKSFCIFFLNNCNFGMPGIEFAHNAHRNDGLMDNWILSEKNATRLRFLGFWICAVLNVFVPKYVSGFDYFRSSAMALRLEKEDVFGFDGERLPPGKNFNIYVAPSVYRIRLCTL</sequence>
<dbReference type="Gene3D" id="2.60.200.40">
    <property type="match status" value="1"/>
</dbReference>
<dbReference type="GO" id="GO:0005737">
    <property type="term" value="C:cytoplasm"/>
    <property type="evidence" value="ECO:0007669"/>
    <property type="project" value="TreeGrafter"/>
</dbReference>
<organism evidence="2">
    <name type="scientific">Entamoeba invadens</name>
    <dbReference type="NCBI Taxonomy" id="33085"/>
    <lineage>
        <taxon>Eukaryota</taxon>
        <taxon>Amoebozoa</taxon>
        <taxon>Evosea</taxon>
        <taxon>Archamoebae</taxon>
        <taxon>Mastigamoebida</taxon>
        <taxon>Entamoebidae</taxon>
        <taxon>Entamoeba</taxon>
    </lineage>
</organism>
<proteinExistence type="evidence at transcript level"/>
<dbReference type="SMART" id="SM00046">
    <property type="entry name" value="DAGKc"/>
    <property type="match status" value="1"/>
</dbReference>
<dbReference type="GO" id="GO:0001727">
    <property type="term" value="F:lipid kinase activity"/>
    <property type="evidence" value="ECO:0007669"/>
    <property type="project" value="TreeGrafter"/>
</dbReference>
<dbReference type="GO" id="GO:0046512">
    <property type="term" value="P:sphingosine biosynthetic process"/>
    <property type="evidence" value="ECO:0007669"/>
    <property type="project" value="TreeGrafter"/>
</dbReference>
<dbReference type="Pfam" id="PF00781">
    <property type="entry name" value="DAGK_cat"/>
    <property type="match status" value="1"/>
</dbReference>